<sequence length="60" mass="6866">MQNDDDLTAVQARLGVQLKARFENWRRAQDEIPSISDALRLLLEAGLDAERTAPRNKQPY</sequence>
<name>A0A1M5XAE2_9BRAD</name>
<accession>A0A1M5XAE2</accession>
<dbReference type="RefSeq" id="WP_079605443.1">
    <property type="nucleotide sequence ID" value="NZ_LT670817.1"/>
</dbReference>
<dbReference type="OrthoDB" id="7595565at2"/>
<dbReference type="EMBL" id="LT670817">
    <property type="protein sequence ID" value="SHH96835.1"/>
    <property type="molecule type" value="Genomic_DNA"/>
</dbReference>
<evidence type="ECO:0000313" key="2">
    <source>
        <dbReference type="Proteomes" id="UP000189796"/>
    </source>
</evidence>
<protein>
    <submittedName>
        <fullName evidence="1">Uncharacterized protein</fullName>
    </submittedName>
</protein>
<evidence type="ECO:0000313" key="1">
    <source>
        <dbReference type="EMBL" id="SHH96835.1"/>
    </source>
</evidence>
<dbReference type="Proteomes" id="UP000189796">
    <property type="component" value="Chromosome I"/>
</dbReference>
<proteinExistence type="predicted"/>
<reference evidence="1 2" key="1">
    <citation type="submission" date="2016-11" db="EMBL/GenBank/DDBJ databases">
        <authorList>
            <person name="Jaros S."/>
            <person name="Januszkiewicz K."/>
            <person name="Wedrychowicz H."/>
        </authorList>
    </citation>
    <scope>NUCLEOTIDE SEQUENCE [LARGE SCALE GENOMIC DNA]</scope>
    <source>
        <strain evidence="1 2">GAS138</strain>
    </source>
</reference>
<gene>
    <name evidence="1" type="ORF">SAMN05443248_7180</name>
</gene>
<organism evidence="1 2">
    <name type="scientific">Bradyrhizobium erythrophlei</name>
    <dbReference type="NCBI Taxonomy" id="1437360"/>
    <lineage>
        <taxon>Bacteria</taxon>
        <taxon>Pseudomonadati</taxon>
        <taxon>Pseudomonadota</taxon>
        <taxon>Alphaproteobacteria</taxon>
        <taxon>Hyphomicrobiales</taxon>
        <taxon>Nitrobacteraceae</taxon>
        <taxon>Bradyrhizobium</taxon>
    </lineage>
</organism>
<dbReference type="AlphaFoldDB" id="A0A1M5XAE2"/>